<proteinExistence type="predicted"/>
<evidence type="ECO:0000313" key="1">
    <source>
        <dbReference type="EMBL" id="MDV0444827.1"/>
    </source>
</evidence>
<sequence length="214" mass="22655">MKKVLVLGLCLVLCAVLAAGCLGGDDAGDNTTAPPAPIAPPADTAMYRGNVTNISTANNETIMTLAQVNGTNYGAANMNFVFGDNSKANFNLTDLKVGQYIEVYYGIPAGDVRPDPATVVVANVLPNADLVVYSGEIVNVTPAVNVSNSTYVGKLEVKLENNTTMIFNCGNSTQFYMNMSDVAAGTKVSIYGNWVIQTSMPPQTTAYEVRTYSE</sequence>
<name>A0ABU3VN57_9EURY</name>
<dbReference type="PROSITE" id="PS51257">
    <property type="entry name" value="PROKAR_LIPOPROTEIN"/>
    <property type="match status" value="1"/>
</dbReference>
<protein>
    <recommendedName>
        <fullName evidence="3">DUF5666 domain-containing protein</fullName>
    </recommendedName>
</protein>
<dbReference type="RefSeq" id="WP_318785238.1">
    <property type="nucleotide sequence ID" value="NZ_JAWDKC010000008.1"/>
</dbReference>
<keyword evidence="2" id="KW-1185">Reference proteome</keyword>
<accession>A0ABU3VN57</accession>
<reference evidence="1 2" key="1">
    <citation type="submission" date="2023-06" db="EMBL/GenBank/DDBJ databases">
        <title>Genome sequence of Methanimicrococcus sp. At1.</title>
        <authorList>
            <person name="Protasov E."/>
            <person name="Platt K."/>
            <person name="Poehlein A."/>
            <person name="Daniel R."/>
            <person name="Brune A."/>
        </authorList>
    </citation>
    <scope>NUCLEOTIDE SEQUENCE [LARGE SCALE GENOMIC DNA]</scope>
    <source>
        <strain evidence="1 2">At1</strain>
    </source>
</reference>
<comment type="caution">
    <text evidence="1">The sequence shown here is derived from an EMBL/GenBank/DDBJ whole genome shotgun (WGS) entry which is preliminary data.</text>
</comment>
<organism evidence="1 2">
    <name type="scientific">Methanimicrococcus hacksteinii</name>
    <dbReference type="NCBI Taxonomy" id="3028293"/>
    <lineage>
        <taxon>Archaea</taxon>
        <taxon>Methanobacteriati</taxon>
        <taxon>Methanobacteriota</taxon>
        <taxon>Stenosarchaea group</taxon>
        <taxon>Methanomicrobia</taxon>
        <taxon>Methanosarcinales</taxon>
        <taxon>Methanosarcinaceae</taxon>
        <taxon>Methanimicrococcus</taxon>
    </lineage>
</organism>
<evidence type="ECO:0008006" key="3">
    <source>
        <dbReference type="Google" id="ProtNLM"/>
    </source>
</evidence>
<dbReference type="Proteomes" id="UP001272052">
    <property type="component" value="Unassembled WGS sequence"/>
</dbReference>
<dbReference type="EMBL" id="JAWDKC010000008">
    <property type="protein sequence ID" value="MDV0444827.1"/>
    <property type="molecule type" value="Genomic_DNA"/>
</dbReference>
<evidence type="ECO:0000313" key="2">
    <source>
        <dbReference type="Proteomes" id="UP001272052"/>
    </source>
</evidence>
<gene>
    <name evidence="1" type="ORF">MmiAt1_03700</name>
</gene>